<proteinExistence type="predicted"/>
<reference evidence="2" key="1">
    <citation type="journal article" date="2018" name="PLoS Negl. Trop. Dis.">
        <title>Sialome diversity of ticks revealed by RNAseq of single tick salivary glands.</title>
        <authorList>
            <person name="Perner J."/>
            <person name="Kropackova S."/>
            <person name="Kopacek P."/>
            <person name="Ribeiro J.M."/>
        </authorList>
    </citation>
    <scope>NUCLEOTIDE SEQUENCE</scope>
    <source>
        <strain evidence="2">Siblings of single egg batch collected in Ceske Budejovice</strain>
        <tissue evidence="2">Salivary glands</tissue>
    </source>
</reference>
<accession>A0A147BBE0</accession>
<feature type="signal peptide" evidence="1">
    <location>
        <begin position="1"/>
        <end position="17"/>
    </location>
</feature>
<evidence type="ECO:0000256" key="1">
    <source>
        <dbReference type="SAM" id="SignalP"/>
    </source>
</evidence>
<evidence type="ECO:0000313" key="2">
    <source>
        <dbReference type="EMBL" id="JAR88083.1"/>
    </source>
</evidence>
<name>A0A147BBE0_IXORI</name>
<organism evidence="2">
    <name type="scientific">Ixodes ricinus</name>
    <name type="common">Common tick</name>
    <name type="synonym">Acarus ricinus</name>
    <dbReference type="NCBI Taxonomy" id="34613"/>
    <lineage>
        <taxon>Eukaryota</taxon>
        <taxon>Metazoa</taxon>
        <taxon>Ecdysozoa</taxon>
        <taxon>Arthropoda</taxon>
        <taxon>Chelicerata</taxon>
        <taxon>Arachnida</taxon>
        <taxon>Acari</taxon>
        <taxon>Parasitiformes</taxon>
        <taxon>Ixodida</taxon>
        <taxon>Ixodoidea</taxon>
        <taxon>Ixodidae</taxon>
        <taxon>Ixodinae</taxon>
        <taxon>Ixodes</taxon>
    </lineage>
</organism>
<feature type="chain" id="PRO_5007541912" evidence="1">
    <location>
        <begin position="18"/>
        <end position="88"/>
    </location>
</feature>
<protein>
    <submittedName>
        <fullName evidence="2">Putative secreted protein</fullName>
    </submittedName>
</protein>
<sequence>MLLAASILAVAQQRSWAGCSSRSFCCRFFSSLTFHRGFRNWGAATKASLAFTHTFYQNFWDQPPGSQHSTARRKQLPLTLFVATSGPF</sequence>
<feature type="non-terminal residue" evidence="2">
    <location>
        <position position="88"/>
    </location>
</feature>
<keyword evidence="1" id="KW-0732">Signal</keyword>
<dbReference type="AlphaFoldDB" id="A0A147BBE0"/>
<dbReference type="EMBL" id="GEGO01007321">
    <property type="protein sequence ID" value="JAR88083.1"/>
    <property type="molecule type" value="Transcribed_RNA"/>
</dbReference>